<organism evidence="1 2">
    <name type="scientific">Blautia obeum</name>
    <dbReference type="NCBI Taxonomy" id="40520"/>
    <lineage>
        <taxon>Bacteria</taxon>
        <taxon>Bacillati</taxon>
        <taxon>Bacillota</taxon>
        <taxon>Clostridia</taxon>
        <taxon>Lachnospirales</taxon>
        <taxon>Lachnospiraceae</taxon>
        <taxon>Blautia</taxon>
    </lineage>
</organism>
<dbReference type="Pfam" id="PF12668">
    <property type="entry name" value="DUF3791"/>
    <property type="match status" value="1"/>
</dbReference>
<proteinExistence type="predicted"/>
<evidence type="ECO:0000313" key="2">
    <source>
        <dbReference type="Proteomes" id="UP000265828"/>
    </source>
</evidence>
<evidence type="ECO:0000313" key="1">
    <source>
        <dbReference type="EMBL" id="RGV64221.1"/>
    </source>
</evidence>
<dbReference type="AlphaFoldDB" id="A0A395XAU7"/>
<protein>
    <submittedName>
        <fullName evidence="1">DUF3791 domain-containing protein</fullName>
    </submittedName>
</protein>
<name>A0A395XAU7_9FIRM</name>
<dbReference type="EMBL" id="QRZI01000005">
    <property type="protein sequence ID" value="RGV64221.1"/>
    <property type="molecule type" value="Genomic_DNA"/>
</dbReference>
<sequence>MMTDKKIKNSNELEFAVFCIENVAAKLGMNASRVYQAFTEKSDILNGYIVPEYEVLHTQSREYIVDNLLDVMKEKEVEV</sequence>
<accession>A0A395XAU7</accession>
<reference evidence="1 2" key="1">
    <citation type="submission" date="2018-08" db="EMBL/GenBank/DDBJ databases">
        <title>A genome reference for cultivated species of the human gut microbiota.</title>
        <authorList>
            <person name="Zou Y."/>
            <person name="Xue W."/>
            <person name="Luo G."/>
        </authorList>
    </citation>
    <scope>NUCLEOTIDE SEQUENCE [LARGE SCALE GENOMIC DNA]</scope>
    <source>
        <strain evidence="1 2">AF14-23</strain>
    </source>
</reference>
<comment type="caution">
    <text evidence="1">The sequence shown here is derived from an EMBL/GenBank/DDBJ whole genome shotgun (WGS) entry which is preliminary data.</text>
</comment>
<dbReference type="InterPro" id="IPR024269">
    <property type="entry name" value="DUF3791"/>
</dbReference>
<gene>
    <name evidence="1" type="ORF">DWW07_08395</name>
</gene>
<dbReference type="Proteomes" id="UP000265828">
    <property type="component" value="Unassembled WGS sequence"/>
</dbReference>